<gene>
    <name evidence="1" type="ORF">orf80</name>
</gene>
<sequence>MSGHSKDIVCLWRNRYTLWVRDKGLGKGSGKWRHINGVRVATDLQK</sequence>
<dbReference type="EMBL" id="AY682195">
    <property type="protein sequence ID" value="AAV35900.1"/>
    <property type="molecule type" value="Genomic_DNA"/>
</dbReference>
<proteinExistence type="predicted"/>
<reference evidence="1 2" key="1">
    <citation type="journal article" date="2004" name="J. Bacteriol.">
        <title>Lactobacillus plantarum bacteriophage LP65: a new member of the SPO1-like genus of the family Myoviridae.</title>
        <authorList>
            <person name="Chibani-Chennoufi S."/>
            <person name="Dillmann M.L."/>
            <person name="Marvin-Guy L."/>
            <person name="Rami-Shojaei S."/>
            <person name="Brussow H."/>
        </authorList>
    </citation>
    <scope>NUCLEOTIDE SEQUENCE</scope>
</reference>
<accession>Q5ULN4</accession>
<dbReference type="Proteomes" id="UP000002117">
    <property type="component" value="Segment"/>
</dbReference>
<dbReference type="KEGG" id="vg:3197426"/>
<keyword evidence="2" id="KW-1185">Reference proteome</keyword>
<evidence type="ECO:0000313" key="1">
    <source>
        <dbReference type="EMBL" id="AAV35900.1"/>
    </source>
</evidence>
<organism evidence="1 2">
    <name type="scientific">Lactobacillus phage LP65</name>
    <dbReference type="NCBI Taxonomy" id="2892344"/>
    <lineage>
        <taxon>Viruses</taxon>
        <taxon>Duplodnaviria</taxon>
        <taxon>Heunggongvirae</taxon>
        <taxon>Uroviricota</taxon>
        <taxon>Caudoviricetes</taxon>
        <taxon>Herelleviridae</taxon>
        <taxon>Salchichonvirus</taxon>
        <taxon>Salchichonvirus LP65</taxon>
    </lineage>
</organism>
<evidence type="ECO:0000313" key="2">
    <source>
        <dbReference type="Proteomes" id="UP000002117"/>
    </source>
</evidence>
<name>Q5ULN4_9CAUD</name>
<dbReference type="RefSeq" id="YP_164715.1">
    <property type="nucleotide sequence ID" value="NC_006565.1"/>
</dbReference>
<protein>
    <submittedName>
        <fullName evidence="1">Orf80</fullName>
    </submittedName>
</protein>